<evidence type="ECO:0000256" key="3">
    <source>
        <dbReference type="ARBA" id="ARBA00022989"/>
    </source>
</evidence>
<gene>
    <name evidence="8" type="ORF">Y1Q_0023860</name>
</gene>
<proteinExistence type="predicted"/>
<dbReference type="Pfam" id="PF00028">
    <property type="entry name" value="Cadherin"/>
    <property type="match status" value="1"/>
</dbReference>
<evidence type="ECO:0000256" key="2">
    <source>
        <dbReference type="ARBA" id="ARBA00022692"/>
    </source>
</evidence>
<evidence type="ECO:0000256" key="5">
    <source>
        <dbReference type="PROSITE-ProRule" id="PRU00043"/>
    </source>
</evidence>
<dbReference type="PANTHER" id="PTHR24026">
    <property type="entry name" value="FAT ATYPICAL CADHERIN-RELATED"/>
    <property type="match status" value="1"/>
</dbReference>
<evidence type="ECO:0000256" key="1">
    <source>
        <dbReference type="ARBA" id="ARBA00004370"/>
    </source>
</evidence>
<dbReference type="AlphaFoldDB" id="A0A151MKG5"/>
<dbReference type="CDD" id="cd11304">
    <property type="entry name" value="Cadherin_repeat"/>
    <property type="match status" value="5"/>
</dbReference>
<keyword evidence="4 6" id="KW-0472">Membrane</keyword>
<dbReference type="InterPro" id="IPR002126">
    <property type="entry name" value="Cadherin-like_dom"/>
</dbReference>
<keyword evidence="3 6" id="KW-1133">Transmembrane helix</keyword>
<protein>
    <submittedName>
        <fullName evidence="8">Cadherin-related family member 3</fullName>
    </submittedName>
</protein>
<dbReference type="GO" id="GO:0016020">
    <property type="term" value="C:membrane"/>
    <property type="evidence" value="ECO:0007669"/>
    <property type="project" value="UniProtKB-SubCell"/>
</dbReference>
<dbReference type="Proteomes" id="UP000050525">
    <property type="component" value="Unassembled WGS sequence"/>
</dbReference>
<name>A0A151MKG5_ALLMI</name>
<keyword evidence="9" id="KW-1185">Reference proteome</keyword>
<dbReference type="EMBL" id="AKHW03005996">
    <property type="protein sequence ID" value="KYO25025.1"/>
    <property type="molecule type" value="Genomic_DNA"/>
</dbReference>
<evidence type="ECO:0000259" key="7">
    <source>
        <dbReference type="PROSITE" id="PS50268"/>
    </source>
</evidence>
<feature type="domain" description="Cadherin" evidence="7">
    <location>
        <begin position="42"/>
        <end position="140"/>
    </location>
</feature>
<organism evidence="8 9">
    <name type="scientific">Alligator mississippiensis</name>
    <name type="common">American alligator</name>
    <dbReference type="NCBI Taxonomy" id="8496"/>
    <lineage>
        <taxon>Eukaryota</taxon>
        <taxon>Metazoa</taxon>
        <taxon>Chordata</taxon>
        <taxon>Craniata</taxon>
        <taxon>Vertebrata</taxon>
        <taxon>Euteleostomi</taxon>
        <taxon>Archelosauria</taxon>
        <taxon>Archosauria</taxon>
        <taxon>Crocodylia</taxon>
        <taxon>Alligatoridae</taxon>
        <taxon>Alligatorinae</taxon>
        <taxon>Alligator</taxon>
    </lineage>
</organism>
<feature type="domain" description="Cadherin" evidence="7">
    <location>
        <begin position="267"/>
        <end position="368"/>
    </location>
</feature>
<accession>A0A151MKG5</accession>
<keyword evidence="5" id="KW-0106">Calcium</keyword>
<feature type="domain" description="Cadherin" evidence="7">
    <location>
        <begin position="482"/>
        <end position="588"/>
    </location>
</feature>
<feature type="domain" description="Cadherin" evidence="7">
    <location>
        <begin position="147"/>
        <end position="246"/>
    </location>
</feature>
<dbReference type="PANTHER" id="PTHR24026:SF37">
    <property type="entry name" value="PROTOCADHERIN FAT 2"/>
    <property type="match status" value="1"/>
</dbReference>
<dbReference type="SMART" id="SM00112">
    <property type="entry name" value="CA"/>
    <property type="match status" value="5"/>
</dbReference>
<evidence type="ECO:0000313" key="9">
    <source>
        <dbReference type="Proteomes" id="UP000050525"/>
    </source>
</evidence>
<comment type="caution">
    <text evidence="8">The sequence shown here is derived from an EMBL/GenBank/DDBJ whole genome shotgun (WGS) entry which is preliminary data.</text>
</comment>
<dbReference type="Gene3D" id="2.60.40.60">
    <property type="entry name" value="Cadherins"/>
    <property type="match status" value="6"/>
</dbReference>
<evidence type="ECO:0000256" key="4">
    <source>
        <dbReference type="ARBA" id="ARBA00023136"/>
    </source>
</evidence>
<evidence type="ECO:0000256" key="6">
    <source>
        <dbReference type="SAM" id="Phobius"/>
    </source>
</evidence>
<dbReference type="PRINTS" id="PR00205">
    <property type="entry name" value="CADHERIN"/>
</dbReference>
<reference evidence="8 9" key="1">
    <citation type="journal article" date="2012" name="Genome Biol.">
        <title>Sequencing three crocodilian genomes to illuminate the evolution of archosaurs and amniotes.</title>
        <authorList>
            <person name="St John J.A."/>
            <person name="Braun E.L."/>
            <person name="Isberg S.R."/>
            <person name="Miles L.G."/>
            <person name="Chong A.Y."/>
            <person name="Gongora J."/>
            <person name="Dalzell P."/>
            <person name="Moran C."/>
            <person name="Bed'hom B."/>
            <person name="Abzhanov A."/>
            <person name="Burgess S.C."/>
            <person name="Cooksey A.M."/>
            <person name="Castoe T.A."/>
            <person name="Crawford N.G."/>
            <person name="Densmore L.D."/>
            <person name="Drew J.C."/>
            <person name="Edwards S.V."/>
            <person name="Faircloth B.C."/>
            <person name="Fujita M.K."/>
            <person name="Greenwold M.J."/>
            <person name="Hoffmann F.G."/>
            <person name="Howard J.M."/>
            <person name="Iguchi T."/>
            <person name="Janes D.E."/>
            <person name="Khan S.Y."/>
            <person name="Kohno S."/>
            <person name="de Koning A.J."/>
            <person name="Lance S.L."/>
            <person name="McCarthy F.M."/>
            <person name="McCormack J.E."/>
            <person name="Merchant M.E."/>
            <person name="Peterson D.G."/>
            <person name="Pollock D.D."/>
            <person name="Pourmand N."/>
            <person name="Raney B.J."/>
            <person name="Roessler K.A."/>
            <person name="Sanford J.R."/>
            <person name="Sawyer R.H."/>
            <person name="Schmidt C.J."/>
            <person name="Triplett E.W."/>
            <person name="Tuberville T.D."/>
            <person name="Venegas-Anaya M."/>
            <person name="Howard J.T."/>
            <person name="Jarvis E.D."/>
            <person name="Guillette L.J.Jr."/>
            <person name="Glenn T.C."/>
            <person name="Green R.E."/>
            <person name="Ray D.A."/>
        </authorList>
    </citation>
    <scope>NUCLEOTIDE SEQUENCE [LARGE SCALE GENOMIC DNA]</scope>
    <source>
        <strain evidence="8">KSC_2009_1</strain>
    </source>
</reference>
<sequence length="869" mass="95786">MKGKSCQSATTSYLVELPGDIYHIEQRFLALLNLTAANPRPVAENAPEHTVVTTITITASPPGSFVGEPVIANANPVVHPFIITPKATNQWELTTTTLPKLDFETVALYSLVILVKDTVGRSASQTIFVQISNVNEAPFFTGALAQPGRVMEVWVAEDTLAHTVIYTARAKDPEEEALKYSVEVLPESSAFAIDETGAISTTASFHLEGNEKSYSIAVKVTDAHGLSATGHIRVLLININNNDPILTCTFYSIRNGALTPRTENSTIGEMVNITLDEEIPLGKAIGICQAMDEDLMNDLAFYLDPGNAYFAVDRNRGTLMVVSRLDMEEDGFMNVQSFTVKACDKDLRCAAISVSANIRGVNDNPPYCDQYMYRYTDMEVIENNSVVAELTCHDQDRPPDVLHYTPNSGPIGTGKLFEQVPGAENTIWVTKELDYEDPGNIAVGNTHEMTVAVYDDTNPSHTVTATIIVKITPTNDFSPVFRPPSYSFTVPETSGAHYTVGKVTAIDNDYPPNCITYRIVRGNPPPVQIFWVDSASGTIELITQPDYESIRQYKLAVQAVDCDPAHPRTAVTMVTIDIEDENDEPPVCSPRVHQAVIFDNVTVGTNIDRFMLVCHDRDSSDLAMRFEIVSGNRNNHFGFDPARGSSTPELIVKTPFHLEAGAESRQRYHLVVNIIDDNLYNITGTKARTGTVLIDVHVLRANPTPAPHRKGLTIMYTAVNTYDPTDWYVPFIFTLMAILAVGLVAWGCHLVWTRTSFKETCFTALSKTAKAEKGVETFTPGAKKKPVEVVMEMAKYKTKFDGEARDPVTGNLYLYNSKSGARKWKKEDAKVEKMQLTNIYSVSQKLPAANLAPLTRSLTNRELKAGLQS</sequence>
<dbReference type="GO" id="GO:0005912">
    <property type="term" value="C:adherens junction"/>
    <property type="evidence" value="ECO:0007669"/>
    <property type="project" value="TreeGrafter"/>
</dbReference>
<feature type="transmembrane region" description="Helical" evidence="6">
    <location>
        <begin position="727"/>
        <end position="752"/>
    </location>
</feature>
<feature type="domain" description="Cadherin" evidence="7">
    <location>
        <begin position="369"/>
        <end position="481"/>
    </location>
</feature>
<feature type="domain" description="Cadherin" evidence="7">
    <location>
        <begin position="589"/>
        <end position="709"/>
    </location>
</feature>
<dbReference type="GO" id="GO:0005509">
    <property type="term" value="F:calcium ion binding"/>
    <property type="evidence" value="ECO:0007669"/>
    <property type="project" value="UniProtKB-UniRule"/>
</dbReference>
<dbReference type="SUPFAM" id="SSF49313">
    <property type="entry name" value="Cadherin-like"/>
    <property type="match status" value="6"/>
</dbReference>
<keyword evidence="2 6" id="KW-0812">Transmembrane</keyword>
<dbReference type="InterPro" id="IPR015919">
    <property type="entry name" value="Cadherin-like_sf"/>
</dbReference>
<comment type="subcellular location">
    <subcellularLocation>
        <location evidence="1">Membrane</location>
    </subcellularLocation>
</comment>
<dbReference type="PROSITE" id="PS50268">
    <property type="entry name" value="CADHERIN_2"/>
    <property type="match status" value="6"/>
</dbReference>
<evidence type="ECO:0000313" key="8">
    <source>
        <dbReference type="EMBL" id="KYO25025.1"/>
    </source>
</evidence>
<dbReference type="GO" id="GO:0007156">
    <property type="term" value="P:homophilic cell adhesion via plasma membrane adhesion molecules"/>
    <property type="evidence" value="ECO:0007669"/>
    <property type="project" value="InterPro"/>
</dbReference>